<dbReference type="EC" id="3.4.21.53" evidence="6"/>
<dbReference type="InterPro" id="IPR020568">
    <property type="entry name" value="Ribosomal_Su5_D2-typ_SF"/>
</dbReference>
<dbReference type="GO" id="GO:0004176">
    <property type="term" value="F:ATP-dependent peptidase activity"/>
    <property type="evidence" value="ECO:0007669"/>
    <property type="project" value="UniProtKB-UniRule"/>
</dbReference>
<evidence type="ECO:0000256" key="4">
    <source>
        <dbReference type="SAM" id="MobiDB-lite"/>
    </source>
</evidence>
<feature type="active site" evidence="3">
    <location>
        <position position="159"/>
    </location>
</feature>
<feature type="region of interest" description="Disordered" evidence="4">
    <location>
        <begin position="85"/>
        <end position="104"/>
    </location>
</feature>
<organism evidence="6 7">
    <name type="scientific">Coemansia biformis</name>
    <dbReference type="NCBI Taxonomy" id="1286918"/>
    <lineage>
        <taxon>Eukaryota</taxon>
        <taxon>Fungi</taxon>
        <taxon>Fungi incertae sedis</taxon>
        <taxon>Zoopagomycota</taxon>
        <taxon>Kickxellomycotina</taxon>
        <taxon>Kickxellomycetes</taxon>
        <taxon>Kickxellales</taxon>
        <taxon>Kickxellaceae</taxon>
        <taxon>Coemansia</taxon>
    </lineage>
</organism>
<dbReference type="InterPro" id="IPR027065">
    <property type="entry name" value="Lon_Prtase"/>
</dbReference>
<dbReference type="PANTHER" id="PTHR43718:SF2">
    <property type="entry name" value="LON PROTEASE HOMOLOG, MITOCHONDRIAL"/>
    <property type="match status" value="1"/>
</dbReference>
<sequence length="254" mass="26533">GAAESAAKGASGATSSTQPQGMIIPESYSLEVTAGALKDYVGPPAFDSDRLYDTTPAGVVMGLAWTSMGGSALYIESVVESTVADKNADGEDGGGGGGGFHGRLHTTGQLGDVMKESSTLAYTFVRALMNRRDPANRFFGTSVIHLHVPEGATPKDGPSAGVTMATALLSLALNRQIRPDVAMTGELTLTGRVLKIGGLKEKTIAARRSGVKRILFPKSNVADWEELPDNVKEGIEGCPIEWYDQIPPLVGLDG</sequence>
<reference evidence="6" key="1">
    <citation type="submission" date="2022-07" db="EMBL/GenBank/DDBJ databases">
        <title>Phylogenomic reconstructions and comparative analyses of Kickxellomycotina fungi.</title>
        <authorList>
            <person name="Reynolds N.K."/>
            <person name="Stajich J.E."/>
            <person name="Barry K."/>
            <person name="Grigoriev I.V."/>
            <person name="Crous P."/>
            <person name="Smith M.E."/>
        </authorList>
    </citation>
    <scope>NUCLEOTIDE SEQUENCE</scope>
    <source>
        <strain evidence="6">BCRC 34381</strain>
    </source>
</reference>
<proteinExistence type="inferred from homology"/>
<dbReference type="Proteomes" id="UP001143981">
    <property type="component" value="Unassembled WGS sequence"/>
</dbReference>
<evidence type="ECO:0000256" key="1">
    <source>
        <dbReference type="ARBA" id="ARBA00022801"/>
    </source>
</evidence>
<dbReference type="SUPFAM" id="SSF54211">
    <property type="entry name" value="Ribosomal protein S5 domain 2-like"/>
    <property type="match status" value="1"/>
</dbReference>
<gene>
    <name evidence="6" type="primary">PIM1_2</name>
    <name evidence="6" type="ORF">LPJ61_007107</name>
</gene>
<feature type="non-terminal residue" evidence="6">
    <location>
        <position position="1"/>
    </location>
</feature>
<keyword evidence="2 3" id="KW-0720">Serine protease</keyword>
<keyword evidence="1 3" id="KW-0378">Hydrolase</keyword>
<dbReference type="OrthoDB" id="2411602at2759"/>
<feature type="active site" evidence="3">
    <location>
        <position position="202"/>
    </location>
</feature>
<dbReference type="GO" id="GO:0051131">
    <property type="term" value="P:chaperone-mediated protein complex assembly"/>
    <property type="evidence" value="ECO:0007669"/>
    <property type="project" value="TreeGrafter"/>
</dbReference>
<dbReference type="Pfam" id="PF05362">
    <property type="entry name" value="Lon_C"/>
    <property type="match status" value="2"/>
</dbReference>
<evidence type="ECO:0000313" key="7">
    <source>
        <dbReference type="Proteomes" id="UP001143981"/>
    </source>
</evidence>
<comment type="caution">
    <text evidence="6">The sequence shown here is derived from an EMBL/GenBank/DDBJ whole genome shotgun (WGS) entry which is preliminary data.</text>
</comment>
<evidence type="ECO:0000313" key="6">
    <source>
        <dbReference type="EMBL" id="KAJ1717859.1"/>
    </source>
</evidence>
<dbReference type="PANTHER" id="PTHR43718">
    <property type="entry name" value="LON PROTEASE"/>
    <property type="match status" value="1"/>
</dbReference>
<dbReference type="GO" id="GO:0005759">
    <property type="term" value="C:mitochondrial matrix"/>
    <property type="evidence" value="ECO:0007669"/>
    <property type="project" value="TreeGrafter"/>
</dbReference>
<dbReference type="PRINTS" id="PR00830">
    <property type="entry name" value="ENDOLAPTASE"/>
</dbReference>
<feature type="region of interest" description="Disordered" evidence="4">
    <location>
        <begin position="1"/>
        <end position="20"/>
    </location>
</feature>
<dbReference type="EMBL" id="JANBOI010004344">
    <property type="protein sequence ID" value="KAJ1717859.1"/>
    <property type="molecule type" value="Genomic_DNA"/>
</dbReference>
<dbReference type="Gene3D" id="3.30.230.10">
    <property type="match status" value="1"/>
</dbReference>
<dbReference type="InterPro" id="IPR008269">
    <property type="entry name" value="Lon_proteolytic"/>
</dbReference>
<dbReference type="AlphaFoldDB" id="A0A9W7XSQ3"/>
<evidence type="ECO:0000259" key="5">
    <source>
        <dbReference type="PROSITE" id="PS51786"/>
    </source>
</evidence>
<accession>A0A9W7XSQ3</accession>
<dbReference type="PROSITE" id="PS51786">
    <property type="entry name" value="LON_PROTEOLYTIC"/>
    <property type="match status" value="1"/>
</dbReference>
<protein>
    <submittedName>
        <fullName evidence="6">ATP-dependent Lon protease pim1</fullName>
        <ecNumber evidence="6">3.4.21.53</ecNumber>
    </submittedName>
</protein>
<dbReference type="InterPro" id="IPR008268">
    <property type="entry name" value="Peptidase_S16_AS"/>
</dbReference>
<dbReference type="PROSITE" id="PS01046">
    <property type="entry name" value="LON_SER"/>
    <property type="match status" value="1"/>
</dbReference>
<dbReference type="GO" id="GO:0005524">
    <property type="term" value="F:ATP binding"/>
    <property type="evidence" value="ECO:0007669"/>
    <property type="project" value="InterPro"/>
</dbReference>
<feature type="domain" description="Lon proteolytic" evidence="5">
    <location>
        <begin position="54"/>
        <end position="253"/>
    </location>
</feature>
<evidence type="ECO:0000256" key="2">
    <source>
        <dbReference type="ARBA" id="ARBA00022825"/>
    </source>
</evidence>
<dbReference type="GO" id="GO:0004252">
    <property type="term" value="F:serine-type endopeptidase activity"/>
    <property type="evidence" value="ECO:0007669"/>
    <property type="project" value="UniProtKB-UniRule"/>
</dbReference>
<keyword evidence="3 6" id="KW-0645">Protease</keyword>
<comment type="similarity">
    <text evidence="3">Belongs to the peptidase S16 family.</text>
</comment>
<dbReference type="GO" id="GO:0007005">
    <property type="term" value="P:mitochondrion organization"/>
    <property type="evidence" value="ECO:0007669"/>
    <property type="project" value="TreeGrafter"/>
</dbReference>
<evidence type="ECO:0000256" key="3">
    <source>
        <dbReference type="PROSITE-ProRule" id="PRU01122"/>
    </source>
</evidence>
<dbReference type="FunFam" id="3.30.230.10:FF:000015">
    <property type="entry name" value="Lon protease homolog, mitochondrial"/>
    <property type="match status" value="1"/>
</dbReference>
<dbReference type="InterPro" id="IPR014721">
    <property type="entry name" value="Ribsml_uS5_D2-typ_fold_subgr"/>
</dbReference>
<dbReference type="GO" id="GO:0003697">
    <property type="term" value="F:single-stranded DNA binding"/>
    <property type="evidence" value="ECO:0007669"/>
    <property type="project" value="TreeGrafter"/>
</dbReference>
<feature type="compositionally biased region" description="Low complexity" evidence="4">
    <location>
        <begin position="1"/>
        <end position="16"/>
    </location>
</feature>
<name>A0A9W7XSQ3_9FUNG</name>
<keyword evidence="7" id="KW-1185">Reference proteome</keyword>
<dbReference type="GO" id="GO:0006515">
    <property type="term" value="P:protein quality control for misfolded or incompletely synthesized proteins"/>
    <property type="evidence" value="ECO:0007669"/>
    <property type="project" value="TreeGrafter"/>
</dbReference>